<evidence type="ECO:0000313" key="3">
    <source>
        <dbReference type="Proteomes" id="UP000318864"/>
    </source>
</evidence>
<dbReference type="AlphaFoldDB" id="A0A4S3TMP6"/>
<reference evidence="2 3" key="1">
    <citation type="submission" date="2018-10" db="EMBL/GenBank/DDBJ databases">
        <title>Natronolimnobius sp. XQ-INN 246 isolated from Inner Mongolia Autonomous Region of China.</title>
        <authorList>
            <person name="Xue Q."/>
        </authorList>
    </citation>
    <scope>NUCLEOTIDE SEQUENCE [LARGE SCALE GENOMIC DNA]</scope>
    <source>
        <strain evidence="2 3">XQ-INN 246</strain>
    </source>
</reference>
<protein>
    <submittedName>
        <fullName evidence="2">Uncharacterized protein</fullName>
    </submittedName>
</protein>
<gene>
    <name evidence="2" type="ORF">D8Y22_06855</name>
</gene>
<accession>A0A4S3TMP6</accession>
<proteinExistence type="predicted"/>
<keyword evidence="3" id="KW-1185">Reference proteome</keyword>
<organism evidence="2 3">
    <name type="scientific">Salinadaptatus halalkaliphilus</name>
    <dbReference type="NCBI Taxonomy" id="2419781"/>
    <lineage>
        <taxon>Archaea</taxon>
        <taxon>Methanobacteriati</taxon>
        <taxon>Methanobacteriota</taxon>
        <taxon>Stenosarchaea group</taxon>
        <taxon>Halobacteria</taxon>
        <taxon>Halobacteriales</taxon>
        <taxon>Natrialbaceae</taxon>
        <taxon>Salinadaptatus</taxon>
    </lineage>
</organism>
<dbReference type="OrthoDB" id="202097at2157"/>
<dbReference type="Proteomes" id="UP000318864">
    <property type="component" value="Unassembled WGS sequence"/>
</dbReference>
<name>A0A4S3TMP6_9EURY</name>
<comment type="caution">
    <text evidence="2">The sequence shown here is derived from an EMBL/GenBank/DDBJ whole genome shotgun (WGS) entry which is preliminary data.</text>
</comment>
<dbReference type="EMBL" id="RBZW01000019">
    <property type="protein sequence ID" value="THE65529.1"/>
    <property type="molecule type" value="Genomic_DNA"/>
</dbReference>
<evidence type="ECO:0000313" key="2">
    <source>
        <dbReference type="EMBL" id="THE65529.1"/>
    </source>
</evidence>
<dbReference type="RefSeq" id="WP_141463962.1">
    <property type="nucleotide sequence ID" value="NZ_RBZW01000019.1"/>
</dbReference>
<sequence>MPTDELRDHEPPDSADEASRGDDHTAMEMQPDGGLGYAARLEAIDRIAAASVTDLKTTGAIEGEHSELVVHLEAIRTAVEAAKQTVPDAASDDEIRAVLRRGLGTTTCLGPEPAAFDRVRGDDAVDDE</sequence>
<feature type="compositionally biased region" description="Basic and acidic residues" evidence="1">
    <location>
        <begin position="1"/>
        <end position="26"/>
    </location>
</feature>
<evidence type="ECO:0000256" key="1">
    <source>
        <dbReference type="SAM" id="MobiDB-lite"/>
    </source>
</evidence>
<feature type="region of interest" description="Disordered" evidence="1">
    <location>
        <begin position="1"/>
        <end position="32"/>
    </location>
</feature>